<organism evidence="1 2">
    <name type="scientific">Dillenia turbinata</name>
    <dbReference type="NCBI Taxonomy" id="194707"/>
    <lineage>
        <taxon>Eukaryota</taxon>
        <taxon>Viridiplantae</taxon>
        <taxon>Streptophyta</taxon>
        <taxon>Embryophyta</taxon>
        <taxon>Tracheophyta</taxon>
        <taxon>Spermatophyta</taxon>
        <taxon>Magnoliopsida</taxon>
        <taxon>eudicotyledons</taxon>
        <taxon>Gunneridae</taxon>
        <taxon>Pentapetalae</taxon>
        <taxon>Dilleniales</taxon>
        <taxon>Dilleniaceae</taxon>
        <taxon>Dillenia</taxon>
    </lineage>
</organism>
<evidence type="ECO:0000313" key="2">
    <source>
        <dbReference type="Proteomes" id="UP001370490"/>
    </source>
</evidence>
<dbReference type="Pfam" id="PF06108">
    <property type="entry name" value="DUF952"/>
    <property type="match status" value="1"/>
</dbReference>
<proteinExistence type="predicted"/>
<evidence type="ECO:0000313" key="1">
    <source>
        <dbReference type="EMBL" id="KAK6937238.1"/>
    </source>
</evidence>
<protein>
    <submittedName>
        <fullName evidence="1">Uncharacterized protein</fullName>
    </submittedName>
</protein>
<dbReference type="Proteomes" id="UP001370490">
    <property type="component" value="Unassembled WGS sequence"/>
</dbReference>
<dbReference type="EMBL" id="JBAMMX010000006">
    <property type="protein sequence ID" value="KAK6937238.1"/>
    <property type="molecule type" value="Genomic_DNA"/>
</dbReference>
<dbReference type="AlphaFoldDB" id="A0AAN8VLF0"/>
<gene>
    <name evidence="1" type="ORF">RJ641_030746</name>
</gene>
<dbReference type="InterPro" id="IPR009297">
    <property type="entry name" value="DUF952"/>
</dbReference>
<dbReference type="SUPFAM" id="SSF56399">
    <property type="entry name" value="ADP-ribosylation"/>
    <property type="match status" value="1"/>
</dbReference>
<name>A0AAN8VLF0_9MAGN</name>
<reference evidence="1 2" key="1">
    <citation type="submission" date="2023-12" db="EMBL/GenBank/DDBJ databases">
        <title>A high-quality genome assembly for Dillenia turbinata (Dilleniales).</title>
        <authorList>
            <person name="Chanderbali A."/>
        </authorList>
    </citation>
    <scope>NUCLEOTIDE SEQUENCE [LARGE SCALE GENOMIC DNA]</scope>
    <source>
        <strain evidence="1">LSX21</strain>
        <tissue evidence="1">Leaf</tissue>
    </source>
</reference>
<keyword evidence="2" id="KW-1185">Reference proteome</keyword>
<dbReference type="Gene3D" id="3.20.170.20">
    <property type="entry name" value="Protein of unknown function DUF952"/>
    <property type="match status" value="1"/>
</dbReference>
<sequence>MASTAEEQGSESETKEFAYRICTAEELQQLHSSGSTFGGQLDKDCGFIHLSTLSLSLSLSNLVKVVLQNFFVNSDKELYLLQIDSKKPYLLRYILVLSAYFVTWGRSFIPLPLDAVTNAEKLNRSAGQFHWSVLV</sequence>
<accession>A0AAN8VLF0</accession>
<dbReference type="PANTHER" id="PTHR34129:SF1">
    <property type="entry name" value="DUF952 DOMAIN-CONTAINING PROTEIN"/>
    <property type="match status" value="1"/>
</dbReference>
<comment type="caution">
    <text evidence="1">The sequence shown here is derived from an EMBL/GenBank/DDBJ whole genome shotgun (WGS) entry which is preliminary data.</text>
</comment>
<dbReference type="PANTHER" id="PTHR34129">
    <property type="entry name" value="BLR1139 PROTEIN"/>
    <property type="match status" value="1"/>
</dbReference>